<feature type="region of interest" description="Disordered" evidence="1">
    <location>
        <begin position="78"/>
        <end position="117"/>
    </location>
</feature>
<evidence type="ECO:0000313" key="6">
    <source>
        <dbReference type="EMBL" id="PQK15158.1"/>
    </source>
</evidence>
<dbReference type="InterPro" id="IPR048401">
    <property type="entry name" value="SLS1_C"/>
</dbReference>
<evidence type="ECO:0000313" key="7">
    <source>
        <dbReference type="Proteomes" id="UP000237441"/>
    </source>
</evidence>
<feature type="domain" description="SLS1 second KH" evidence="4">
    <location>
        <begin position="443"/>
        <end position="516"/>
    </location>
</feature>
<dbReference type="InterPro" id="IPR048748">
    <property type="entry name" value="SLS1_KH2"/>
</dbReference>
<dbReference type="Proteomes" id="UP000237441">
    <property type="component" value="Unassembled WGS sequence"/>
</dbReference>
<feature type="compositionally biased region" description="Basic and acidic residues" evidence="1">
    <location>
        <begin position="151"/>
        <end position="165"/>
    </location>
</feature>
<feature type="region of interest" description="Disordered" evidence="1">
    <location>
        <begin position="929"/>
        <end position="1001"/>
    </location>
</feature>
<evidence type="ECO:0008006" key="8">
    <source>
        <dbReference type="Google" id="ProtNLM"/>
    </source>
</evidence>
<feature type="compositionally biased region" description="Polar residues" evidence="1">
    <location>
        <begin position="947"/>
        <end position="959"/>
    </location>
</feature>
<dbReference type="EMBL" id="JRHA01000005">
    <property type="protein sequence ID" value="PQK15158.1"/>
    <property type="molecule type" value="Genomic_DNA"/>
</dbReference>
<gene>
    <name evidence="6" type="ORF">BB8028_0005g06720</name>
</gene>
<feature type="compositionally biased region" description="Basic and acidic residues" evidence="1">
    <location>
        <begin position="937"/>
        <end position="946"/>
    </location>
</feature>
<dbReference type="OrthoDB" id="5392646at2759"/>
<dbReference type="AlphaFoldDB" id="A0A2S7YG57"/>
<sequence length="1001" mass="110879">MLSRSVQLRRIAAARPLALTQWKRLGLPRRTFGGTALLARGSDTSPDTLCPPDKMTDMAREPLSKPINHLIHQSTIVTQDQEDAQAPITDAKQDESPVTVEPGSSESSATEHAEMPDIENYEPTDAELEEMLASAHSAIGDEGLSTEEAEAADKDTQQNEAHGEYDDLASEDDILFETSSTKSHPTRKPFNHELLTHQHLGVSALGRPVEALILKDPNRMRRSRKQIPVLEPDATKEVAKVDLKWTDYVAKPDDEQDPVLEAWDNIDEMRPTETKTIAAHEYHRIVAALVDGFTQGQLSSYLTMKHSQELEAQATEEPQMYPWIQKQTPWKAAYQIELESKKPKYICAAAIVDKIWKLEVREQVESLGRALIWVHPIVFRLLTGHGRPVLEAIQREMLNPGNHERLAAKSEESRIGIYASKAAIAPILERLNRVAQAVTSAKISTEHLRKENLTQPILNNLASITTTIIEKSSSGNELTIHWIAESHRPKSIGSGPETSVAPERPADVVWRLLMAAQSAQEAGADLSSKMMTRTGRGKKPKGAVYIDYHREDRSKSWRDKLRSWTRYTDAVAKPDEKKKKKKLQPLKLATRVELPELPPSSIIDDARVSDVTFATLGHVLHLKEAVKASNKKNLDKARRILSPIIPHPAALTTLSGGEEPVTQSTAIILNFSPDPIVPQDGTLPRVRLTLPVDETADLSNFNIPPSLTLYAVTAQRIQDLLLPTESVDARLTQQRLVALDADQPALQQFLTASEFNLLQGRLRTPSRISLSLPGAAAEAAYLFMGLEVHQAVETRLAGHTIRYESIEAGQHGGQRQELSLHRVPAVEKSQRDDGFLQLVEDVVSGNVFSWNDGAALMQQRSSETFTMDLLEDSQLEEETLVEGEQEPLLEGKEEHLLNKEGDGEEAPQPQQHDTALRDADTIVTIQEQGTNVQDDLPQAKDQEIHLSESQVSTEEQATTDLPKDALAGETAAKEKEEEKPASDEASSSPKPAIDVSLESKL</sequence>
<proteinExistence type="predicted"/>
<dbReference type="GO" id="GO:0005743">
    <property type="term" value="C:mitochondrial inner membrane"/>
    <property type="evidence" value="ECO:0007669"/>
    <property type="project" value="InterPro"/>
</dbReference>
<feature type="domain" description="SLS1 N-terminal" evidence="3">
    <location>
        <begin position="259"/>
        <end position="360"/>
    </location>
</feature>
<protein>
    <recommendedName>
        <fullName evidence="8">Mitochondrial inner-membrane-bound regulator-domain-containing protein</fullName>
    </recommendedName>
</protein>
<feature type="domain" description="SLS1 C-terminal" evidence="5">
    <location>
        <begin position="554"/>
        <end position="842"/>
    </location>
</feature>
<feature type="region of interest" description="Disordered" evidence="1">
    <location>
        <begin position="139"/>
        <end position="166"/>
    </location>
</feature>
<name>A0A2S7YG57_BEABA</name>
<feature type="domain" description="SLS1 first KH" evidence="2">
    <location>
        <begin position="368"/>
        <end position="437"/>
    </location>
</feature>
<comment type="caution">
    <text evidence="6">The sequence shown here is derived from an EMBL/GenBank/DDBJ whole genome shotgun (WGS) entry which is preliminary data.</text>
</comment>
<organism evidence="6 7">
    <name type="scientific">Beauveria bassiana</name>
    <name type="common">White muscardine disease fungus</name>
    <name type="synonym">Tritirachium shiotae</name>
    <dbReference type="NCBI Taxonomy" id="176275"/>
    <lineage>
        <taxon>Eukaryota</taxon>
        <taxon>Fungi</taxon>
        <taxon>Dikarya</taxon>
        <taxon>Ascomycota</taxon>
        <taxon>Pezizomycotina</taxon>
        <taxon>Sordariomycetes</taxon>
        <taxon>Hypocreomycetidae</taxon>
        <taxon>Hypocreales</taxon>
        <taxon>Cordycipitaceae</taxon>
        <taxon>Beauveria</taxon>
    </lineage>
</organism>
<dbReference type="Pfam" id="PF20777">
    <property type="entry name" value="KH_SLS1_2"/>
    <property type="match status" value="1"/>
</dbReference>
<dbReference type="InterPro" id="IPR048400">
    <property type="entry name" value="SLS1_N"/>
</dbReference>
<accession>A0A2S7YG57</accession>
<dbReference type="Pfam" id="PF20778">
    <property type="entry name" value="SLS1_C"/>
    <property type="match status" value="1"/>
</dbReference>
<evidence type="ECO:0000256" key="1">
    <source>
        <dbReference type="SAM" id="MobiDB-lite"/>
    </source>
</evidence>
<feature type="compositionally biased region" description="Low complexity" evidence="1">
    <location>
        <begin position="983"/>
        <end position="992"/>
    </location>
</feature>
<feature type="compositionally biased region" description="Basic and acidic residues" evidence="1">
    <location>
        <begin position="971"/>
        <end position="982"/>
    </location>
</feature>
<dbReference type="InterPro" id="IPR032741">
    <property type="entry name" value="Sls1_KH-1"/>
</dbReference>
<evidence type="ECO:0000259" key="5">
    <source>
        <dbReference type="Pfam" id="PF20778"/>
    </source>
</evidence>
<dbReference type="Pfam" id="PF14611">
    <property type="entry name" value="KH_SLS1_1"/>
    <property type="match status" value="1"/>
</dbReference>
<reference evidence="6 7" key="1">
    <citation type="submission" date="2016-07" db="EMBL/GenBank/DDBJ databases">
        <title>Comparative genomics of the entomopathogenic fungus Beauveria bassiana.</title>
        <authorList>
            <person name="Valero Jimenez C.A."/>
            <person name="Zwaan B.J."/>
            <person name="Van Kan J.A."/>
            <person name="Takken W."/>
            <person name="Debets A.J."/>
            <person name="Schoustra S.E."/>
            <person name="Koenraadt C.J."/>
        </authorList>
    </citation>
    <scope>NUCLEOTIDE SEQUENCE [LARGE SCALE GENOMIC DNA]</scope>
    <source>
        <strain evidence="6 7">ARSEF 8028</strain>
    </source>
</reference>
<evidence type="ECO:0000259" key="2">
    <source>
        <dbReference type="Pfam" id="PF14611"/>
    </source>
</evidence>
<evidence type="ECO:0000259" key="3">
    <source>
        <dbReference type="Pfam" id="PF20776"/>
    </source>
</evidence>
<evidence type="ECO:0000259" key="4">
    <source>
        <dbReference type="Pfam" id="PF20777"/>
    </source>
</evidence>
<dbReference type="Pfam" id="PF20776">
    <property type="entry name" value="SLS1_N"/>
    <property type="match status" value="1"/>
</dbReference>